<evidence type="ECO:0000313" key="3">
    <source>
        <dbReference type="EMBL" id="BDE07540.1"/>
    </source>
</evidence>
<dbReference type="EMBL" id="AP025523">
    <property type="protein sequence ID" value="BDE07540.1"/>
    <property type="molecule type" value="Genomic_DNA"/>
</dbReference>
<evidence type="ECO:0000313" key="4">
    <source>
        <dbReference type="Proteomes" id="UP001317532"/>
    </source>
</evidence>
<keyword evidence="2" id="KW-1133">Transmembrane helix</keyword>
<comment type="similarity">
    <text evidence="1">Belongs to the outer membrane factor (OMF) (TC 1.B.17) family.</text>
</comment>
<feature type="transmembrane region" description="Helical" evidence="2">
    <location>
        <begin position="128"/>
        <end position="150"/>
    </location>
</feature>
<dbReference type="Gene3D" id="3.30.70.1440">
    <property type="entry name" value="Multidrug efflux transporter AcrB pore domain"/>
    <property type="match status" value="1"/>
</dbReference>
<feature type="transmembrane region" description="Helical" evidence="2">
    <location>
        <begin position="641"/>
        <end position="666"/>
    </location>
</feature>
<dbReference type="Gene3D" id="3.30.70.1320">
    <property type="entry name" value="Multidrug efflux transporter AcrB pore domain like"/>
    <property type="match status" value="1"/>
</dbReference>
<dbReference type="Pfam" id="PF00873">
    <property type="entry name" value="ACR_tran"/>
    <property type="match status" value="1"/>
</dbReference>
<dbReference type="PANTHER" id="PTHR32063">
    <property type="match status" value="1"/>
</dbReference>
<dbReference type="Gene3D" id="1.20.1600.10">
    <property type="entry name" value="Outer membrane efflux proteins (OEP)"/>
    <property type="match status" value="1"/>
</dbReference>
<evidence type="ECO:0000256" key="1">
    <source>
        <dbReference type="ARBA" id="ARBA00007613"/>
    </source>
</evidence>
<dbReference type="PRINTS" id="PR00702">
    <property type="entry name" value="ACRIFLAVINRP"/>
</dbReference>
<proteinExistence type="inferred from homology"/>
<feature type="transmembrane region" description="Helical" evidence="2">
    <location>
        <begin position="76"/>
        <end position="92"/>
    </location>
</feature>
<dbReference type="SUPFAM" id="SSF56954">
    <property type="entry name" value="Outer membrane efflux proteins (OEP)"/>
    <property type="match status" value="1"/>
</dbReference>
<feature type="transmembrane region" description="Helical" evidence="2">
    <location>
        <begin position="615"/>
        <end position="635"/>
    </location>
</feature>
<dbReference type="PANTHER" id="PTHR32063:SF0">
    <property type="entry name" value="SWARMING MOTILITY PROTEIN SWRC"/>
    <property type="match status" value="1"/>
</dbReference>
<reference evidence="3 4" key="1">
    <citation type="journal article" date="2022" name="ISME Commun">
        <title>Vulcanimicrobium alpinus gen. nov. sp. nov., the first cultivated representative of the candidate phylum 'Eremiobacterota', is a metabolically versatile aerobic anoxygenic phototroph.</title>
        <authorList>
            <person name="Yabe S."/>
            <person name="Muto K."/>
            <person name="Abe K."/>
            <person name="Yokota A."/>
            <person name="Staudigel H."/>
            <person name="Tebo B.M."/>
        </authorList>
    </citation>
    <scope>NUCLEOTIDE SEQUENCE [LARGE SCALE GENOMIC DNA]</scope>
    <source>
        <strain evidence="3 4">WC8-2</strain>
    </source>
</reference>
<feature type="transmembrane region" description="Helical" evidence="2">
    <location>
        <begin position="99"/>
        <end position="116"/>
    </location>
</feature>
<protein>
    <submittedName>
        <fullName evidence="3">Uncharacterized protein</fullName>
    </submittedName>
</protein>
<dbReference type="SUPFAM" id="SSF82866">
    <property type="entry name" value="Multidrug efflux transporter AcrB transmembrane domain"/>
    <property type="match status" value="2"/>
</dbReference>
<dbReference type="GO" id="GO:0042910">
    <property type="term" value="F:xenobiotic transmembrane transporter activity"/>
    <property type="evidence" value="ECO:0007669"/>
    <property type="project" value="TreeGrafter"/>
</dbReference>
<dbReference type="Proteomes" id="UP001317532">
    <property type="component" value="Chromosome"/>
</dbReference>
<dbReference type="GO" id="GO:0005886">
    <property type="term" value="C:plasma membrane"/>
    <property type="evidence" value="ECO:0007669"/>
    <property type="project" value="TreeGrafter"/>
</dbReference>
<dbReference type="GO" id="GO:0015562">
    <property type="term" value="F:efflux transmembrane transporter activity"/>
    <property type="evidence" value="ECO:0007669"/>
    <property type="project" value="InterPro"/>
</dbReference>
<dbReference type="Gene3D" id="3.30.70.1430">
    <property type="entry name" value="Multidrug efflux transporter AcrB pore domain"/>
    <property type="match status" value="1"/>
</dbReference>
<feature type="transmembrane region" description="Helical" evidence="2">
    <location>
        <begin position="589"/>
        <end position="608"/>
    </location>
</feature>
<dbReference type="Pfam" id="PF02321">
    <property type="entry name" value="OEP"/>
    <property type="match status" value="1"/>
</dbReference>
<feature type="transmembrane region" description="Helical" evidence="2">
    <location>
        <begin position="752"/>
        <end position="771"/>
    </location>
</feature>
<sequence>MRLTTGPSTDQAAVDGRHAVNVNAFALAGADAVTLAREVDGRFDAIAPRIPADVHLVKYWDQTRLIVASQTSLRDAILLGALLAVLVIYAFLRSLRMTLVAAAVIPLAMAIAIFALERSGQTLNLMSVGGLAVAVGLIIDDAIVVIEAIARRIGDAKDETLDESVSRASSGIAKAMIASTATTVVVFLPLGLLTGVTGFFFRALAFTLAASLIISLTLALLVTPILARWFLGTSRHVAKADDRLERRYVSMLRWALSHRPIIYAGSAAVLIVTVLLLGTSQSDFLPKLDEGQFEIKYTMPTGTSLDSTDAAVQRMERVVVGDPAVAHVGRLTGVDTNGYSPTQTNIGTIRVSLRDKRDAGYEEISARLRDQIAAAVPSATLDFHQLLEDQINDLSGAPQPIEVVLSGPDQATLNAYATRLADAIGKVKGVVDPYNGIVYDDPTLRIVPQASRLAALGIARSDLSSALDANAQGSVAAQIAGTYAEIPVRVLVAGAGGGAAGPASGVLMTKSGATPVSTFASVKNGGYTTDINEENGRRVVRVSANIEGASLSSVIAGVRPVIAKLGLPPGYTATIGGSYETQQASFREFASVIAIAIALVFSVMLATFGSLRLPLVILAAIPLALIGVAIALVLTRTPVNVSSFMGLLLLVGIVVKNGILLIDVANKQVQTGADVVQALVIAGSTRLRPILMTTLAAIGGLLPLAFGLGSGSEMEKPLAIAVIGGLSTATAFTLILIPVLYAAFTGSRRVRVPAQAIATSVLAIAFVALGARDATAQPASAAPVASTVPIPSPPTVNPRATAFATVPLADAQTRALANSPDVRTARANVAAAKAAYDQARGTYGIAATATYAEAPQGAAEGTLAQRITTVGAQVTLGDVLAYAPAVAQANASLRAAQIDARGAERTERIKTIGLYYAALKARSVAQARADAVASAQAFSRAAQLRFKAGDAPRIDTVRADVALARAQADLARAKADDANAADALERELSLAPGTLGAPAIGTVARTDLLDPAKAVSRALATRGDIRSADENVRAARAGVSAAQRAVIPPVTVSGGYARGVDSGFTIAGPTLNAQMTLPLGGALGAKVRAQQAILTTAEAKRDSVARQIAVDVGAAARNAAAAVEAQNASEAALQSARAELDAATLGYRSGASTSLDFSSARAAYAQAAVDALAALYDRLQSQATLDLEVSD</sequence>
<feature type="transmembrane region" description="Helical" evidence="2">
    <location>
        <begin position="199"/>
        <end position="226"/>
    </location>
</feature>
<dbReference type="InterPro" id="IPR027463">
    <property type="entry name" value="AcrB_DN_DC_subdom"/>
</dbReference>
<dbReference type="KEGG" id="vab:WPS_28160"/>
<dbReference type="InterPro" id="IPR003423">
    <property type="entry name" value="OMP_efflux"/>
</dbReference>
<feature type="transmembrane region" description="Helical" evidence="2">
    <location>
        <begin position="687"/>
        <end position="706"/>
    </location>
</feature>
<keyword evidence="4" id="KW-1185">Reference proteome</keyword>
<name>A0AAN1XZ17_UNVUL</name>
<feature type="transmembrane region" description="Helical" evidence="2">
    <location>
        <begin position="261"/>
        <end position="278"/>
    </location>
</feature>
<feature type="transmembrane region" description="Helical" evidence="2">
    <location>
        <begin position="718"/>
        <end position="740"/>
    </location>
</feature>
<dbReference type="InterPro" id="IPR001036">
    <property type="entry name" value="Acrflvin-R"/>
</dbReference>
<dbReference type="Gene3D" id="3.30.2090.10">
    <property type="entry name" value="Multidrug efflux transporter AcrB TolC docking domain, DN and DC subdomains"/>
    <property type="match status" value="1"/>
</dbReference>
<evidence type="ECO:0000256" key="2">
    <source>
        <dbReference type="SAM" id="Phobius"/>
    </source>
</evidence>
<organism evidence="3 4">
    <name type="scientific">Vulcanimicrobium alpinum</name>
    <dbReference type="NCBI Taxonomy" id="3016050"/>
    <lineage>
        <taxon>Bacteria</taxon>
        <taxon>Bacillati</taxon>
        <taxon>Vulcanimicrobiota</taxon>
        <taxon>Vulcanimicrobiia</taxon>
        <taxon>Vulcanimicrobiales</taxon>
        <taxon>Vulcanimicrobiaceae</taxon>
        <taxon>Vulcanimicrobium</taxon>
    </lineage>
</organism>
<dbReference type="Gene3D" id="1.20.1640.10">
    <property type="entry name" value="Multidrug efflux transporter AcrB transmembrane domain"/>
    <property type="match status" value="2"/>
</dbReference>
<accession>A0AAN1XZ17</accession>
<keyword evidence="2" id="KW-0812">Transmembrane</keyword>
<dbReference type="AlphaFoldDB" id="A0AAN1XZ17"/>
<dbReference type="SUPFAM" id="SSF82693">
    <property type="entry name" value="Multidrug efflux transporter AcrB pore domain, PN1, PN2, PC1 and PC2 subdomains"/>
    <property type="match status" value="1"/>
</dbReference>
<gene>
    <name evidence="3" type="ORF">WPS_28160</name>
</gene>
<keyword evidence="2" id="KW-0472">Membrane</keyword>